<feature type="compositionally biased region" description="Basic and acidic residues" evidence="9">
    <location>
        <begin position="61"/>
        <end position="85"/>
    </location>
</feature>
<evidence type="ECO:0000256" key="6">
    <source>
        <dbReference type="ARBA" id="ARBA00022786"/>
    </source>
</evidence>
<feature type="domain" description="RING-type" evidence="10">
    <location>
        <begin position="186"/>
        <end position="227"/>
    </location>
</feature>
<keyword evidence="3" id="KW-0808">Transferase</keyword>
<evidence type="ECO:0000313" key="11">
    <source>
        <dbReference type="EMBL" id="KAH7307718.1"/>
    </source>
</evidence>
<dbReference type="InterPro" id="IPR001841">
    <property type="entry name" value="Znf_RING"/>
</dbReference>
<dbReference type="InterPro" id="IPR013083">
    <property type="entry name" value="Znf_RING/FYVE/PHD"/>
</dbReference>
<dbReference type="PROSITE" id="PS50089">
    <property type="entry name" value="ZF_RING_2"/>
    <property type="match status" value="1"/>
</dbReference>
<dbReference type="Proteomes" id="UP000825935">
    <property type="component" value="Chromosome 22"/>
</dbReference>
<dbReference type="SMART" id="SM00184">
    <property type="entry name" value="RING"/>
    <property type="match status" value="1"/>
</dbReference>
<evidence type="ECO:0000256" key="3">
    <source>
        <dbReference type="ARBA" id="ARBA00022679"/>
    </source>
</evidence>
<evidence type="ECO:0000259" key="10">
    <source>
        <dbReference type="PROSITE" id="PS50089"/>
    </source>
</evidence>
<dbReference type="OrthoDB" id="21204at2759"/>
<dbReference type="EC" id="2.3.2.27" evidence="2"/>
<comment type="caution">
    <text evidence="11">The sequence shown here is derived from an EMBL/GenBank/DDBJ whole genome shotgun (WGS) entry which is preliminary data.</text>
</comment>
<reference evidence="11" key="1">
    <citation type="submission" date="2021-08" db="EMBL/GenBank/DDBJ databases">
        <title>WGS assembly of Ceratopteris richardii.</title>
        <authorList>
            <person name="Marchant D.B."/>
            <person name="Chen G."/>
            <person name="Jenkins J."/>
            <person name="Shu S."/>
            <person name="Leebens-Mack J."/>
            <person name="Grimwood J."/>
            <person name="Schmutz J."/>
            <person name="Soltis P."/>
            <person name="Soltis D."/>
            <person name="Chen Z.-H."/>
        </authorList>
    </citation>
    <scope>NUCLEOTIDE SEQUENCE</scope>
    <source>
        <strain evidence="11">Whitten #5841</strain>
        <tissue evidence="11">Leaf</tissue>
    </source>
</reference>
<feature type="region of interest" description="Disordered" evidence="9">
    <location>
        <begin position="12"/>
        <end position="85"/>
    </location>
</feature>
<dbReference type="InterPro" id="IPR045191">
    <property type="entry name" value="MBR1/2-like"/>
</dbReference>
<dbReference type="CDD" id="cd16448">
    <property type="entry name" value="RING-H2"/>
    <property type="match status" value="1"/>
</dbReference>
<keyword evidence="6" id="KW-0833">Ubl conjugation pathway</keyword>
<keyword evidence="12" id="KW-1185">Reference proteome</keyword>
<dbReference type="GO" id="GO:0005634">
    <property type="term" value="C:nucleus"/>
    <property type="evidence" value="ECO:0007669"/>
    <property type="project" value="TreeGrafter"/>
</dbReference>
<dbReference type="GO" id="GO:0061630">
    <property type="term" value="F:ubiquitin protein ligase activity"/>
    <property type="evidence" value="ECO:0007669"/>
    <property type="project" value="UniProtKB-EC"/>
</dbReference>
<evidence type="ECO:0000256" key="5">
    <source>
        <dbReference type="ARBA" id="ARBA00022771"/>
    </source>
</evidence>
<evidence type="ECO:0000256" key="7">
    <source>
        <dbReference type="ARBA" id="ARBA00022833"/>
    </source>
</evidence>
<name>A0A8T2S7I4_CERRI</name>
<dbReference type="SUPFAM" id="SSF57850">
    <property type="entry name" value="RING/U-box"/>
    <property type="match status" value="1"/>
</dbReference>
<organism evidence="11 12">
    <name type="scientific">Ceratopteris richardii</name>
    <name type="common">Triangle waterfern</name>
    <dbReference type="NCBI Taxonomy" id="49495"/>
    <lineage>
        <taxon>Eukaryota</taxon>
        <taxon>Viridiplantae</taxon>
        <taxon>Streptophyta</taxon>
        <taxon>Embryophyta</taxon>
        <taxon>Tracheophyta</taxon>
        <taxon>Polypodiopsida</taxon>
        <taxon>Polypodiidae</taxon>
        <taxon>Polypodiales</taxon>
        <taxon>Pteridineae</taxon>
        <taxon>Pteridaceae</taxon>
        <taxon>Parkerioideae</taxon>
        <taxon>Ceratopteris</taxon>
    </lineage>
</organism>
<feature type="compositionally biased region" description="Low complexity" evidence="9">
    <location>
        <begin position="25"/>
        <end position="37"/>
    </location>
</feature>
<protein>
    <recommendedName>
        <fullName evidence="2">RING-type E3 ubiquitin transferase</fullName>
        <ecNumber evidence="2">2.3.2.27</ecNumber>
    </recommendedName>
</protein>
<dbReference type="PANTHER" id="PTHR22937:SF65">
    <property type="entry name" value="E3 UBIQUITIN-PROTEIN LIGASE ARK2C"/>
    <property type="match status" value="1"/>
</dbReference>
<dbReference type="EMBL" id="CM035427">
    <property type="protein sequence ID" value="KAH7307718.1"/>
    <property type="molecule type" value="Genomic_DNA"/>
</dbReference>
<evidence type="ECO:0000256" key="9">
    <source>
        <dbReference type="SAM" id="MobiDB-lite"/>
    </source>
</evidence>
<evidence type="ECO:0000256" key="1">
    <source>
        <dbReference type="ARBA" id="ARBA00000900"/>
    </source>
</evidence>
<dbReference type="PANTHER" id="PTHR22937">
    <property type="entry name" value="E3 UBIQUITIN-PROTEIN LIGASE RNF165"/>
    <property type="match status" value="1"/>
</dbReference>
<keyword evidence="5 8" id="KW-0863">Zinc-finger</keyword>
<accession>A0A8T2S7I4</accession>
<dbReference type="Gene3D" id="3.30.40.10">
    <property type="entry name" value="Zinc/RING finger domain, C3HC4 (zinc finger)"/>
    <property type="match status" value="1"/>
</dbReference>
<sequence>MVFAAIILPRRRPFPRSRSPPPLPRSSSAPRSYASSSHRYRHHSNLCKSSSEIPSCSHSEASSKKLPLEKHKSSREVVYRSKESDSRIVTDEEYARAMAAQARLRARLHPDSPILTTSHRVSVYASSRLEGSVTCTNSRKCRSSNVNTNVSCRSTVEPNVKERSSKQSTGSKTLNELGRDCFSDVCSICLESFLTQKVFICHPCKHKFHDKCLTTWLETSFQCPNCRTSIAKLGFYRASIDYFNLFFRKMPHKSRPRTFAN</sequence>
<evidence type="ECO:0000256" key="8">
    <source>
        <dbReference type="PROSITE-ProRule" id="PRU00175"/>
    </source>
</evidence>
<evidence type="ECO:0000313" key="12">
    <source>
        <dbReference type="Proteomes" id="UP000825935"/>
    </source>
</evidence>
<evidence type="ECO:0000256" key="2">
    <source>
        <dbReference type="ARBA" id="ARBA00012483"/>
    </source>
</evidence>
<gene>
    <name evidence="11" type="ORF">KP509_22G073700</name>
</gene>
<proteinExistence type="predicted"/>
<comment type="catalytic activity">
    <reaction evidence="1">
        <text>S-ubiquitinyl-[E2 ubiquitin-conjugating enzyme]-L-cysteine + [acceptor protein]-L-lysine = [E2 ubiquitin-conjugating enzyme]-L-cysteine + N(6)-ubiquitinyl-[acceptor protein]-L-lysine.</text>
        <dbReference type="EC" id="2.3.2.27"/>
    </reaction>
</comment>
<dbReference type="AlphaFoldDB" id="A0A8T2S7I4"/>
<dbReference type="Pfam" id="PF13639">
    <property type="entry name" value="zf-RING_2"/>
    <property type="match status" value="1"/>
</dbReference>
<keyword evidence="7" id="KW-0862">Zinc</keyword>
<dbReference type="GO" id="GO:0008270">
    <property type="term" value="F:zinc ion binding"/>
    <property type="evidence" value="ECO:0007669"/>
    <property type="project" value="UniProtKB-KW"/>
</dbReference>
<feature type="compositionally biased region" description="Low complexity" evidence="9">
    <location>
        <begin position="49"/>
        <end position="60"/>
    </location>
</feature>
<keyword evidence="4" id="KW-0479">Metal-binding</keyword>
<evidence type="ECO:0000256" key="4">
    <source>
        <dbReference type="ARBA" id="ARBA00022723"/>
    </source>
</evidence>